<accession>A0ABM7ME42</accession>
<proteinExistence type="predicted"/>
<organism evidence="2 3">
    <name type="scientific">Thiomicrorhabdus immobilis</name>
    <dbReference type="NCBI Taxonomy" id="2791037"/>
    <lineage>
        <taxon>Bacteria</taxon>
        <taxon>Pseudomonadati</taxon>
        <taxon>Pseudomonadota</taxon>
        <taxon>Gammaproteobacteria</taxon>
        <taxon>Thiotrichales</taxon>
        <taxon>Piscirickettsiaceae</taxon>
        <taxon>Thiomicrorhabdus</taxon>
    </lineage>
</organism>
<evidence type="ECO:0008006" key="4">
    <source>
        <dbReference type="Google" id="ProtNLM"/>
    </source>
</evidence>
<evidence type="ECO:0000256" key="1">
    <source>
        <dbReference type="SAM" id="SignalP"/>
    </source>
</evidence>
<name>A0ABM7ME42_9GAMM</name>
<evidence type="ECO:0000313" key="3">
    <source>
        <dbReference type="Proteomes" id="UP001054820"/>
    </source>
</evidence>
<feature type="chain" id="PRO_5047283103" description="DUF2066 domain-containing protein" evidence="1">
    <location>
        <begin position="22"/>
        <end position="392"/>
    </location>
</feature>
<dbReference type="Proteomes" id="UP001054820">
    <property type="component" value="Chromosome"/>
</dbReference>
<feature type="signal peptide" evidence="1">
    <location>
        <begin position="1"/>
        <end position="21"/>
    </location>
</feature>
<gene>
    <name evidence="2" type="ORF">THMIRHAM_14560</name>
</gene>
<keyword evidence="1" id="KW-0732">Signal</keyword>
<sequence>MRSFQLLLVIMSLLLVQQVQSDDSIAMPESFFKVTLPYDALPDAPLSTVEKGGVSTSKAKDLLANQTQAAMQVLLLRLTGRNQLIRSKIGQDYIQHAKNWLASYYIKPRMEDGVTVGQNIELHFDAERLKKSFSEQHIKLWAVNQRPKTLVMGSFVQQGRLVKLNQEILDYRVDVDYRTYPQQFGLPIAIPEDRGQWVFPVEVSPGDSKVQEILIAANQHNLLSFKLVALGNSQYELTWYLFALNGSNIAQNKLTGSDRQALMQEMFVAVMQEYVKLSAVESIRKNHLYLNVHQLTYGDQVNQLEADLTAQQPMIRKVALVKLQADEVQFDIEYQGDYQAVLNWMKSWSKVSVVNALSNRQEIDVNALYQHFHPQFNNKSQSDSSAENPKVQ</sequence>
<dbReference type="EMBL" id="AP024202">
    <property type="protein sequence ID" value="BCN93671.1"/>
    <property type="molecule type" value="Genomic_DNA"/>
</dbReference>
<keyword evidence="3" id="KW-1185">Reference proteome</keyword>
<dbReference type="InterPro" id="IPR018642">
    <property type="entry name" value="DUF2066"/>
</dbReference>
<dbReference type="Pfam" id="PF09839">
    <property type="entry name" value="DUF2066"/>
    <property type="match status" value="1"/>
</dbReference>
<protein>
    <recommendedName>
        <fullName evidence="4">DUF2066 domain-containing protein</fullName>
    </recommendedName>
</protein>
<evidence type="ECO:0000313" key="2">
    <source>
        <dbReference type="EMBL" id="BCN93671.1"/>
    </source>
</evidence>
<dbReference type="RefSeq" id="WP_237260964.1">
    <property type="nucleotide sequence ID" value="NZ_AP024202.1"/>
</dbReference>
<reference evidence="2" key="1">
    <citation type="journal article" date="2022" name="Arch. Microbiol.">
        <title>Thiomicrorhabdus immobilis sp. nov., a mesophilic sulfur-oxidizing bacterium isolated from sediment of a brackish lake in northern Japan.</title>
        <authorList>
            <person name="Kojima H."/>
            <person name="Mochizuki J."/>
            <person name="Kanda M."/>
            <person name="Watanabe T."/>
            <person name="Fukui M."/>
        </authorList>
    </citation>
    <scope>NUCLEOTIDE SEQUENCE</scope>
    <source>
        <strain evidence="2">Am19</strain>
    </source>
</reference>